<keyword evidence="1 3" id="KW-0853">WD repeat</keyword>
<dbReference type="AlphaFoldDB" id="A0AAW2ZAI7"/>
<dbReference type="Pfam" id="PF00400">
    <property type="entry name" value="WD40"/>
    <property type="match status" value="2"/>
</dbReference>
<gene>
    <name evidence="4" type="ORF">AKO1_001208</name>
</gene>
<proteinExistence type="predicted"/>
<dbReference type="Proteomes" id="UP001431209">
    <property type="component" value="Unassembled WGS sequence"/>
</dbReference>
<dbReference type="PROSITE" id="PS00678">
    <property type="entry name" value="WD_REPEATS_1"/>
    <property type="match status" value="1"/>
</dbReference>
<evidence type="ECO:0000256" key="1">
    <source>
        <dbReference type="ARBA" id="ARBA00022574"/>
    </source>
</evidence>
<dbReference type="InterPro" id="IPR015943">
    <property type="entry name" value="WD40/YVTN_repeat-like_dom_sf"/>
</dbReference>
<keyword evidence="5" id="KW-1185">Reference proteome</keyword>
<evidence type="ECO:0000256" key="3">
    <source>
        <dbReference type="PROSITE-ProRule" id="PRU00221"/>
    </source>
</evidence>
<dbReference type="PROSITE" id="PS50294">
    <property type="entry name" value="WD_REPEATS_REGION"/>
    <property type="match status" value="2"/>
</dbReference>
<feature type="repeat" description="WD" evidence="3">
    <location>
        <begin position="248"/>
        <end position="282"/>
    </location>
</feature>
<protein>
    <submittedName>
        <fullName evidence="4">WD repeat-containing protein3</fullName>
    </submittedName>
</protein>
<name>A0AAW2ZAI7_9EUKA</name>
<evidence type="ECO:0000313" key="5">
    <source>
        <dbReference type="Proteomes" id="UP001431209"/>
    </source>
</evidence>
<dbReference type="InterPro" id="IPR019775">
    <property type="entry name" value="WD40_repeat_CS"/>
</dbReference>
<dbReference type="Gene3D" id="2.130.10.10">
    <property type="entry name" value="YVTN repeat-like/Quinoprotein amine dehydrogenase"/>
    <property type="match status" value="2"/>
</dbReference>
<dbReference type="PANTHER" id="PTHR44666:SF1">
    <property type="entry name" value="WD REPEAT-CONTAINING PROTEIN 53"/>
    <property type="match status" value="1"/>
</dbReference>
<dbReference type="InterPro" id="IPR001680">
    <property type="entry name" value="WD40_rpt"/>
</dbReference>
<sequence>MFVLNGHTSQVTSLACREREECTLLSGSDDGTARLWSVKNQSGRSIRSFFCGNKASISSVSFSKKHEHEVHLASSNNIYTFDLRRDEVIMLKSDHTLSLPTHSENDEINAISSNQKGELLSACDDSGYVYILSNDDKLSIKTVLHPHQNVCMQSMFRQDADVEIVSVGSDLDLQSSLVRSNWTTKASVTKFDFNSLFSNSTDAKQIFNPPIVQCLNINGNHASVGLGNGNCVLFDLTKKGPASILDVFKAHESSLTQTAFINNNSMLVTSGLDDKISIWDIRQALLPKKMVPKKKGVAKPKNSHIESKSTKVWCHDHTLDDLRINCISVHEESKTIFVGHQSNRIFGIPYNL</sequence>
<dbReference type="InterPro" id="IPR042453">
    <property type="entry name" value="WDR53"/>
</dbReference>
<accession>A0AAW2ZAI7</accession>
<dbReference type="PANTHER" id="PTHR44666">
    <property type="entry name" value="WD REPEAT-CONTAINING PROTEIN 53"/>
    <property type="match status" value="1"/>
</dbReference>
<dbReference type="InterPro" id="IPR036322">
    <property type="entry name" value="WD40_repeat_dom_sf"/>
</dbReference>
<reference evidence="4 5" key="1">
    <citation type="submission" date="2024-03" db="EMBL/GenBank/DDBJ databases">
        <title>The Acrasis kona genome and developmental transcriptomes reveal deep origins of eukaryotic multicellular pathways.</title>
        <authorList>
            <person name="Sheikh S."/>
            <person name="Fu C.-J."/>
            <person name="Brown M.W."/>
            <person name="Baldauf S.L."/>
        </authorList>
    </citation>
    <scope>NUCLEOTIDE SEQUENCE [LARGE SCALE GENOMIC DNA]</scope>
    <source>
        <strain evidence="4 5">ATCC MYA-3509</strain>
    </source>
</reference>
<keyword evidence="2" id="KW-0677">Repeat</keyword>
<dbReference type="SUPFAM" id="SSF50978">
    <property type="entry name" value="WD40 repeat-like"/>
    <property type="match status" value="1"/>
</dbReference>
<evidence type="ECO:0000256" key="2">
    <source>
        <dbReference type="ARBA" id="ARBA00022737"/>
    </source>
</evidence>
<comment type="caution">
    <text evidence="4">The sequence shown here is derived from an EMBL/GenBank/DDBJ whole genome shotgun (WGS) entry which is preliminary data.</text>
</comment>
<dbReference type="SMART" id="SM00320">
    <property type="entry name" value="WD40"/>
    <property type="match status" value="4"/>
</dbReference>
<organism evidence="4 5">
    <name type="scientific">Acrasis kona</name>
    <dbReference type="NCBI Taxonomy" id="1008807"/>
    <lineage>
        <taxon>Eukaryota</taxon>
        <taxon>Discoba</taxon>
        <taxon>Heterolobosea</taxon>
        <taxon>Tetramitia</taxon>
        <taxon>Eutetramitia</taxon>
        <taxon>Acrasidae</taxon>
        <taxon>Acrasis</taxon>
    </lineage>
</organism>
<dbReference type="EMBL" id="JAOPGA020001275">
    <property type="protein sequence ID" value="KAL0486851.1"/>
    <property type="molecule type" value="Genomic_DNA"/>
</dbReference>
<dbReference type="PROSITE" id="PS50082">
    <property type="entry name" value="WD_REPEATS_2"/>
    <property type="match status" value="2"/>
</dbReference>
<evidence type="ECO:0000313" key="4">
    <source>
        <dbReference type="EMBL" id="KAL0486851.1"/>
    </source>
</evidence>
<feature type="repeat" description="WD" evidence="3">
    <location>
        <begin position="4"/>
        <end position="46"/>
    </location>
</feature>